<dbReference type="InterPro" id="IPR011701">
    <property type="entry name" value="MFS"/>
</dbReference>
<evidence type="ECO:0000313" key="9">
    <source>
        <dbReference type="Proteomes" id="UP000054771"/>
    </source>
</evidence>
<dbReference type="GO" id="GO:0022857">
    <property type="term" value="F:transmembrane transporter activity"/>
    <property type="evidence" value="ECO:0007669"/>
    <property type="project" value="InterPro"/>
</dbReference>
<dbReference type="OrthoDB" id="10021397at2759"/>
<feature type="transmembrane region" description="Helical" evidence="6">
    <location>
        <begin position="97"/>
        <end position="115"/>
    </location>
</feature>
<evidence type="ECO:0000256" key="4">
    <source>
        <dbReference type="ARBA" id="ARBA00023136"/>
    </source>
</evidence>
<dbReference type="OMA" id="TNSYLTW"/>
<organism evidence="8 9">
    <name type="scientific">Aspergillus calidoustus</name>
    <dbReference type="NCBI Taxonomy" id="454130"/>
    <lineage>
        <taxon>Eukaryota</taxon>
        <taxon>Fungi</taxon>
        <taxon>Dikarya</taxon>
        <taxon>Ascomycota</taxon>
        <taxon>Pezizomycotina</taxon>
        <taxon>Eurotiomycetes</taxon>
        <taxon>Eurotiomycetidae</taxon>
        <taxon>Eurotiales</taxon>
        <taxon>Aspergillaceae</taxon>
        <taxon>Aspergillus</taxon>
        <taxon>Aspergillus subgen. Nidulantes</taxon>
    </lineage>
</organism>
<evidence type="ECO:0000256" key="5">
    <source>
        <dbReference type="SAM" id="MobiDB-lite"/>
    </source>
</evidence>
<feature type="transmembrane region" description="Helical" evidence="6">
    <location>
        <begin position="478"/>
        <end position="504"/>
    </location>
</feature>
<name>A0A0U5G3B2_ASPCI</name>
<dbReference type="EMBL" id="CDMC01000008">
    <property type="protein sequence ID" value="CEL06498.1"/>
    <property type="molecule type" value="Genomic_DNA"/>
</dbReference>
<feature type="domain" description="Major facilitator superfamily (MFS) profile" evidence="7">
    <location>
        <begin position="62"/>
        <end position="580"/>
    </location>
</feature>
<dbReference type="GO" id="GO:0005886">
    <property type="term" value="C:plasma membrane"/>
    <property type="evidence" value="ECO:0007669"/>
    <property type="project" value="TreeGrafter"/>
</dbReference>
<feature type="transmembrane region" description="Helical" evidence="6">
    <location>
        <begin position="289"/>
        <end position="308"/>
    </location>
</feature>
<proteinExistence type="predicted"/>
<dbReference type="PROSITE" id="PS50850">
    <property type="entry name" value="MFS"/>
    <property type="match status" value="1"/>
</dbReference>
<keyword evidence="2 6" id="KW-0812">Transmembrane</keyword>
<feature type="transmembrane region" description="Helical" evidence="6">
    <location>
        <begin position="185"/>
        <end position="207"/>
    </location>
</feature>
<feature type="transmembrane region" description="Helical" evidence="6">
    <location>
        <begin position="447"/>
        <end position="466"/>
    </location>
</feature>
<dbReference type="CDD" id="cd17502">
    <property type="entry name" value="MFS_Azr1_MDR_like"/>
    <property type="match status" value="1"/>
</dbReference>
<feature type="transmembrane region" description="Helical" evidence="6">
    <location>
        <begin position="328"/>
        <end position="347"/>
    </location>
</feature>
<dbReference type="AlphaFoldDB" id="A0A0U5G3B2"/>
<dbReference type="SUPFAM" id="SSF103473">
    <property type="entry name" value="MFS general substrate transporter"/>
    <property type="match status" value="1"/>
</dbReference>
<keyword evidence="9" id="KW-1185">Reference proteome</keyword>
<sequence length="590" mass="62285">MAALVMESEPCKATPTESAPSVKQETDDTLMHPLDSHQESHDSNLLEDHAQYPDRRYKLLLDILALVAIQFLQGLDSTIVGTAIPKITDRFHALGDIGWYASSFMLTACSFQLIWGKLYTFYTAKWTYLVGLFVFELGSLICGIAPSSTAFILGRAIAGLGGGGTCAGSLLLVTHLLPPPRRPTLVGILCATFGFGAAMGPLLGGAFTDNRTLTWRWCFYINLPLGALAAATIVLFIPTNKAPGVNTPFRERLLQMDLLGAVLLVPGVISILLALQWGGSAYSWSDGRVIATLVVAGVLGTGFVLSQVCRKDENRIMISPRVFGDPRVWPSIILGAASTASFFVMLYNLPIWFQAIKGASAASSGVMNLPLTVSFLIASTLGGALTSGESSPSPPPSSPSNNSRLRAVKLTSPTTALALLTLASPILSSIGCGLLTTLTPTSSAGKWIGYQILMGAGAGLGMQLSLTAAQSFTRHADIIMGSTIILLCQNLPATVLTSVAATVLNSQLAERLRDEVPGLHGDTKLVTGAGATGFRDVVPPEIIPDILTVYNEAVTRTFFVAVGVACIGIGGILRVPLSRRREAKGAQALD</sequence>
<evidence type="ECO:0000313" key="8">
    <source>
        <dbReference type="EMBL" id="CEL06498.1"/>
    </source>
</evidence>
<dbReference type="Proteomes" id="UP000054771">
    <property type="component" value="Unassembled WGS sequence"/>
</dbReference>
<keyword evidence="4 6" id="KW-0472">Membrane</keyword>
<evidence type="ECO:0000256" key="2">
    <source>
        <dbReference type="ARBA" id="ARBA00022692"/>
    </source>
</evidence>
<evidence type="ECO:0000256" key="3">
    <source>
        <dbReference type="ARBA" id="ARBA00022989"/>
    </source>
</evidence>
<feature type="transmembrane region" description="Helical" evidence="6">
    <location>
        <begin position="258"/>
        <end position="277"/>
    </location>
</feature>
<dbReference type="FunFam" id="1.20.1720.10:FF:000012">
    <property type="entry name" value="MFS toxin efflux pump (AflT)"/>
    <property type="match status" value="1"/>
</dbReference>
<protein>
    <recommendedName>
        <fullName evidence="7">Major facilitator superfamily (MFS) profile domain-containing protein</fullName>
    </recommendedName>
</protein>
<dbReference type="InterPro" id="IPR020846">
    <property type="entry name" value="MFS_dom"/>
</dbReference>
<feature type="region of interest" description="Disordered" evidence="5">
    <location>
        <begin position="1"/>
        <end position="26"/>
    </location>
</feature>
<accession>A0A0U5G3B2</accession>
<feature type="transmembrane region" description="Helical" evidence="6">
    <location>
        <begin position="219"/>
        <end position="237"/>
    </location>
</feature>
<dbReference type="PANTHER" id="PTHR23501:SF199">
    <property type="entry name" value="MFS EFFLUX TRANSPORTER INPD-RELATED"/>
    <property type="match status" value="1"/>
</dbReference>
<evidence type="ECO:0000259" key="7">
    <source>
        <dbReference type="PROSITE" id="PS50850"/>
    </source>
</evidence>
<feature type="transmembrane region" description="Helical" evidence="6">
    <location>
        <begin position="558"/>
        <end position="577"/>
    </location>
</feature>
<gene>
    <name evidence="8" type="ORF">ASPCAL09675</name>
</gene>
<keyword evidence="3 6" id="KW-1133">Transmembrane helix</keyword>
<dbReference type="PANTHER" id="PTHR23501">
    <property type="entry name" value="MAJOR FACILITATOR SUPERFAMILY"/>
    <property type="match status" value="1"/>
</dbReference>
<dbReference type="Pfam" id="PF07690">
    <property type="entry name" value="MFS_1"/>
    <property type="match status" value="1"/>
</dbReference>
<dbReference type="Gene3D" id="1.20.1250.20">
    <property type="entry name" value="MFS general substrate transporter like domains"/>
    <property type="match status" value="1"/>
</dbReference>
<feature type="transmembrane region" description="Helical" evidence="6">
    <location>
        <begin position="407"/>
        <end position="427"/>
    </location>
</feature>
<comment type="subcellular location">
    <subcellularLocation>
        <location evidence="1">Membrane</location>
        <topology evidence="1">Multi-pass membrane protein</topology>
    </subcellularLocation>
</comment>
<dbReference type="InterPro" id="IPR036259">
    <property type="entry name" value="MFS_trans_sf"/>
</dbReference>
<reference evidence="9" key="1">
    <citation type="journal article" date="2016" name="Genome Announc.">
        <title>Draft genome sequences of fungus Aspergillus calidoustus.</title>
        <authorList>
            <person name="Horn F."/>
            <person name="Linde J."/>
            <person name="Mattern D.J."/>
            <person name="Walther G."/>
            <person name="Guthke R."/>
            <person name="Scherlach K."/>
            <person name="Martin K."/>
            <person name="Brakhage A.A."/>
            <person name="Petzke L."/>
            <person name="Valiante V."/>
        </authorList>
    </citation>
    <scope>NUCLEOTIDE SEQUENCE [LARGE SCALE GENOMIC DNA]</scope>
    <source>
        <strain evidence="9">SF006504</strain>
    </source>
</reference>
<evidence type="ECO:0000256" key="6">
    <source>
        <dbReference type="SAM" id="Phobius"/>
    </source>
</evidence>
<feature type="transmembrane region" description="Helical" evidence="6">
    <location>
        <begin position="127"/>
        <end position="146"/>
    </location>
</feature>
<evidence type="ECO:0000256" key="1">
    <source>
        <dbReference type="ARBA" id="ARBA00004141"/>
    </source>
</evidence>
<feature type="transmembrane region" description="Helical" evidence="6">
    <location>
        <begin position="152"/>
        <end position="173"/>
    </location>
</feature>